<feature type="non-terminal residue" evidence="1">
    <location>
        <position position="1"/>
    </location>
</feature>
<organism evidence="1 2">
    <name type="scientific">Gossypium raimondii</name>
    <name type="common">Peruvian cotton</name>
    <name type="synonym">Gossypium klotzschianum subsp. raimondii</name>
    <dbReference type="NCBI Taxonomy" id="29730"/>
    <lineage>
        <taxon>Eukaryota</taxon>
        <taxon>Viridiplantae</taxon>
        <taxon>Streptophyta</taxon>
        <taxon>Embryophyta</taxon>
        <taxon>Tracheophyta</taxon>
        <taxon>Spermatophyta</taxon>
        <taxon>Magnoliopsida</taxon>
        <taxon>eudicotyledons</taxon>
        <taxon>Gunneridae</taxon>
        <taxon>Pentapetalae</taxon>
        <taxon>rosids</taxon>
        <taxon>malvids</taxon>
        <taxon>Malvales</taxon>
        <taxon>Malvaceae</taxon>
        <taxon>Malvoideae</taxon>
        <taxon>Gossypium</taxon>
    </lineage>
</organism>
<dbReference type="Proteomes" id="UP000032304">
    <property type="component" value="Chromosome 2"/>
</dbReference>
<gene>
    <name evidence="1" type="ORF">B456_002G078300</name>
</gene>
<evidence type="ECO:0000313" key="2">
    <source>
        <dbReference type="Proteomes" id="UP000032304"/>
    </source>
</evidence>
<dbReference type="EMBL" id="CM001741">
    <property type="protein sequence ID" value="KJB13496.1"/>
    <property type="molecule type" value="Genomic_DNA"/>
</dbReference>
<name>A0A0D2Q9E9_GOSRA</name>
<sequence length="135" mass="15226">SCAIGSSADFLDVFEDQTMPLVPFMIERMPFSLILKTPEASETKFSLLATHTTVPVDTFLYQIPTYRLLEFPGLKNPSSKLPPADTRVSPSFMDCPWVKVSIAQVLLVKKRSKHRTSSIKKASIYFLISKTDYSF</sequence>
<accession>A0A0D2Q9E9</accession>
<reference evidence="1 2" key="1">
    <citation type="journal article" date="2012" name="Nature">
        <title>Repeated polyploidization of Gossypium genomes and the evolution of spinnable cotton fibres.</title>
        <authorList>
            <person name="Paterson A.H."/>
            <person name="Wendel J.F."/>
            <person name="Gundlach H."/>
            <person name="Guo H."/>
            <person name="Jenkins J."/>
            <person name="Jin D."/>
            <person name="Llewellyn D."/>
            <person name="Showmaker K.C."/>
            <person name="Shu S."/>
            <person name="Udall J."/>
            <person name="Yoo M.J."/>
            <person name="Byers R."/>
            <person name="Chen W."/>
            <person name="Doron-Faigenboim A."/>
            <person name="Duke M.V."/>
            <person name="Gong L."/>
            <person name="Grimwood J."/>
            <person name="Grover C."/>
            <person name="Grupp K."/>
            <person name="Hu G."/>
            <person name="Lee T.H."/>
            <person name="Li J."/>
            <person name="Lin L."/>
            <person name="Liu T."/>
            <person name="Marler B.S."/>
            <person name="Page J.T."/>
            <person name="Roberts A.W."/>
            <person name="Romanel E."/>
            <person name="Sanders W.S."/>
            <person name="Szadkowski E."/>
            <person name="Tan X."/>
            <person name="Tang H."/>
            <person name="Xu C."/>
            <person name="Wang J."/>
            <person name="Wang Z."/>
            <person name="Zhang D."/>
            <person name="Zhang L."/>
            <person name="Ashrafi H."/>
            <person name="Bedon F."/>
            <person name="Bowers J.E."/>
            <person name="Brubaker C.L."/>
            <person name="Chee P.W."/>
            <person name="Das S."/>
            <person name="Gingle A.R."/>
            <person name="Haigler C.H."/>
            <person name="Harker D."/>
            <person name="Hoffmann L.V."/>
            <person name="Hovav R."/>
            <person name="Jones D.C."/>
            <person name="Lemke C."/>
            <person name="Mansoor S."/>
            <person name="ur Rahman M."/>
            <person name="Rainville L.N."/>
            <person name="Rambani A."/>
            <person name="Reddy U.K."/>
            <person name="Rong J.K."/>
            <person name="Saranga Y."/>
            <person name="Scheffler B.E."/>
            <person name="Scheffler J.A."/>
            <person name="Stelly D.M."/>
            <person name="Triplett B.A."/>
            <person name="Van Deynze A."/>
            <person name="Vaslin M.F."/>
            <person name="Waghmare V.N."/>
            <person name="Walford S.A."/>
            <person name="Wright R.J."/>
            <person name="Zaki E.A."/>
            <person name="Zhang T."/>
            <person name="Dennis E.S."/>
            <person name="Mayer K.F."/>
            <person name="Peterson D.G."/>
            <person name="Rokhsar D.S."/>
            <person name="Wang X."/>
            <person name="Schmutz J."/>
        </authorList>
    </citation>
    <scope>NUCLEOTIDE SEQUENCE [LARGE SCALE GENOMIC DNA]</scope>
</reference>
<protein>
    <submittedName>
        <fullName evidence="1">Uncharacterized protein</fullName>
    </submittedName>
</protein>
<dbReference type="OMA" id="RITRVPW"/>
<evidence type="ECO:0000313" key="1">
    <source>
        <dbReference type="EMBL" id="KJB13496.1"/>
    </source>
</evidence>
<dbReference type="Gramene" id="KJB13496">
    <property type="protein sequence ID" value="KJB13496"/>
    <property type="gene ID" value="B456_002G078300"/>
</dbReference>
<proteinExistence type="predicted"/>
<keyword evidence="2" id="KW-1185">Reference proteome</keyword>
<dbReference type="AlphaFoldDB" id="A0A0D2Q9E9"/>